<dbReference type="Proteomes" id="UP001497482">
    <property type="component" value="Chromosome 9"/>
</dbReference>
<accession>A0AAV2MRL0</accession>
<comment type="similarity">
    <text evidence="1">Belongs to the arrestin family.</text>
</comment>
<dbReference type="PANTHER" id="PTHR11188:SF135">
    <property type="entry name" value="ARRESTIN DOMAIN CONTAINING 3-LIKE-RELATED"/>
    <property type="match status" value="1"/>
</dbReference>
<evidence type="ECO:0000256" key="1">
    <source>
        <dbReference type="ARBA" id="ARBA00005298"/>
    </source>
</evidence>
<dbReference type="GO" id="GO:0005886">
    <property type="term" value="C:plasma membrane"/>
    <property type="evidence" value="ECO:0007669"/>
    <property type="project" value="TreeGrafter"/>
</dbReference>
<protein>
    <recommendedName>
        <fullName evidence="3">Arrestin C-terminal-like domain-containing protein</fullName>
    </recommendedName>
</protein>
<dbReference type="Pfam" id="PF02752">
    <property type="entry name" value="Arrestin_C"/>
    <property type="match status" value="1"/>
</dbReference>
<gene>
    <name evidence="4" type="ORF">KC01_LOCUS41793</name>
</gene>
<dbReference type="SUPFAM" id="SSF81296">
    <property type="entry name" value="E set domains"/>
    <property type="match status" value="2"/>
</dbReference>
<evidence type="ECO:0000313" key="4">
    <source>
        <dbReference type="EMBL" id="CAL1615935.1"/>
    </source>
</evidence>
<dbReference type="InterPro" id="IPR014756">
    <property type="entry name" value="Ig_E-set"/>
</dbReference>
<dbReference type="Pfam" id="PF00339">
    <property type="entry name" value="Arrestin_N"/>
    <property type="match status" value="1"/>
</dbReference>
<keyword evidence="5" id="KW-1185">Reference proteome</keyword>
<dbReference type="InterPro" id="IPR014752">
    <property type="entry name" value="Arrestin-like_C"/>
</dbReference>
<evidence type="ECO:0000313" key="5">
    <source>
        <dbReference type="Proteomes" id="UP001497482"/>
    </source>
</evidence>
<reference evidence="4 5" key="1">
    <citation type="submission" date="2024-04" db="EMBL/GenBank/DDBJ databases">
        <authorList>
            <person name="Waldvogel A.-M."/>
            <person name="Schoenle A."/>
        </authorList>
    </citation>
    <scope>NUCLEOTIDE SEQUENCE [LARGE SCALE GENOMIC DNA]</scope>
</reference>
<proteinExistence type="inferred from homology"/>
<feature type="region of interest" description="Disordered" evidence="2">
    <location>
        <begin position="328"/>
        <end position="370"/>
    </location>
</feature>
<dbReference type="GO" id="GO:0005737">
    <property type="term" value="C:cytoplasm"/>
    <property type="evidence" value="ECO:0007669"/>
    <property type="project" value="TreeGrafter"/>
</dbReference>
<organism evidence="4 5">
    <name type="scientific">Knipowitschia caucasica</name>
    <name type="common">Caucasian dwarf goby</name>
    <name type="synonym">Pomatoschistus caucasicus</name>
    <dbReference type="NCBI Taxonomy" id="637954"/>
    <lineage>
        <taxon>Eukaryota</taxon>
        <taxon>Metazoa</taxon>
        <taxon>Chordata</taxon>
        <taxon>Craniata</taxon>
        <taxon>Vertebrata</taxon>
        <taxon>Euteleostomi</taxon>
        <taxon>Actinopterygii</taxon>
        <taxon>Neopterygii</taxon>
        <taxon>Teleostei</taxon>
        <taxon>Neoteleostei</taxon>
        <taxon>Acanthomorphata</taxon>
        <taxon>Gobiaria</taxon>
        <taxon>Gobiiformes</taxon>
        <taxon>Gobioidei</taxon>
        <taxon>Gobiidae</taxon>
        <taxon>Gobiinae</taxon>
        <taxon>Knipowitschia</taxon>
    </lineage>
</organism>
<dbReference type="GO" id="GO:0015031">
    <property type="term" value="P:protein transport"/>
    <property type="evidence" value="ECO:0007669"/>
    <property type="project" value="TreeGrafter"/>
</dbReference>
<dbReference type="InterPro" id="IPR011022">
    <property type="entry name" value="Arrestin_C-like"/>
</dbReference>
<dbReference type="SMART" id="SM01017">
    <property type="entry name" value="Arrestin_C"/>
    <property type="match status" value="1"/>
</dbReference>
<dbReference type="Gene3D" id="2.60.40.640">
    <property type="match status" value="2"/>
</dbReference>
<sequence length="370" mass="41608">MVSGQVELELVKECDAQTLSIKFKGKAEVLWTERHGQTTVVYHSKNKYFSIKHHFFTDKDKSECDDRERLQVGDNPSFDNNVLPPGIHIYPFTFQFPMQHTPSSFHANTGKIVYLLEAKLSRSMRIPKKDTTKLNYVTQDTMDNNPELRVPQHETKDKKLKLLNSGTVSMDVDIDKVGYYQGESIQVFATIQNNSSRDIRPKFCLYSKQSFFARGKRRLLTKDLVKEVGEPILPSSSKKVTQLVSIPSDMEPSIHNCDILRVEHRLRVYLDIKYASDPKIKLPIVILRAQPVCGNAPPPAASDFGVGAYGNAQPPIYCPMPYAPQGPQYIPPQPGATTPLSAPAVNPSDPPPPYTAYGLYPTLPQYDTKP</sequence>
<feature type="domain" description="Arrestin C-terminal-like" evidence="3">
    <location>
        <begin position="164"/>
        <end position="291"/>
    </location>
</feature>
<dbReference type="InterPro" id="IPR011021">
    <property type="entry name" value="Arrestin-like_N"/>
</dbReference>
<dbReference type="GO" id="GO:0007399">
    <property type="term" value="P:nervous system development"/>
    <property type="evidence" value="ECO:0007669"/>
    <property type="project" value="UniProtKB-ARBA"/>
</dbReference>
<dbReference type="EMBL" id="OZ035831">
    <property type="protein sequence ID" value="CAL1615935.1"/>
    <property type="molecule type" value="Genomic_DNA"/>
</dbReference>
<dbReference type="AlphaFoldDB" id="A0AAV2MRL0"/>
<evidence type="ECO:0000256" key="2">
    <source>
        <dbReference type="SAM" id="MobiDB-lite"/>
    </source>
</evidence>
<evidence type="ECO:0000259" key="3">
    <source>
        <dbReference type="SMART" id="SM01017"/>
    </source>
</evidence>
<dbReference type="PANTHER" id="PTHR11188">
    <property type="entry name" value="ARRESTIN DOMAIN CONTAINING PROTEIN"/>
    <property type="match status" value="1"/>
</dbReference>
<dbReference type="InterPro" id="IPR050357">
    <property type="entry name" value="Arrestin_domain-protein"/>
</dbReference>
<name>A0AAV2MRL0_KNICA</name>